<keyword evidence="3" id="KW-0732">Signal</keyword>
<dbReference type="Gene3D" id="2.120.10.80">
    <property type="entry name" value="Kelch-type beta propeller"/>
    <property type="match status" value="1"/>
</dbReference>
<dbReference type="PANTHER" id="PTHR23244">
    <property type="entry name" value="KELCH REPEAT DOMAIN"/>
    <property type="match status" value="1"/>
</dbReference>
<reference evidence="4 5" key="1">
    <citation type="submission" date="2019-03" db="EMBL/GenBank/DDBJ databases">
        <title>Rhodosporidium diobovatum UCD-FST 08-225 genome sequencing, assembly, and annotation.</title>
        <authorList>
            <person name="Fakankun I.U."/>
            <person name="Fristensky B."/>
            <person name="Levin D.B."/>
        </authorList>
    </citation>
    <scope>NUCLEOTIDE SEQUENCE [LARGE SCALE GENOMIC DNA]</scope>
    <source>
        <strain evidence="4 5">UCD-FST 08-225</strain>
    </source>
</reference>
<evidence type="ECO:0000256" key="3">
    <source>
        <dbReference type="SAM" id="SignalP"/>
    </source>
</evidence>
<evidence type="ECO:0008006" key="6">
    <source>
        <dbReference type="Google" id="ProtNLM"/>
    </source>
</evidence>
<dbReference type="SUPFAM" id="SSF117281">
    <property type="entry name" value="Kelch motif"/>
    <property type="match status" value="1"/>
</dbReference>
<feature type="compositionally biased region" description="Low complexity" evidence="1">
    <location>
        <begin position="821"/>
        <end position="832"/>
    </location>
</feature>
<feature type="compositionally biased region" description="Basic and acidic residues" evidence="1">
    <location>
        <begin position="810"/>
        <end position="820"/>
    </location>
</feature>
<evidence type="ECO:0000256" key="1">
    <source>
        <dbReference type="SAM" id="MobiDB-lite"/>
    </source>
</evidence>
<evidence type="ECO:0000313" key="4">
    <source>
        <dbReference type="EMBL" id="TNY18488.1"/>
    </source>
</evidence>
<feature type="region of interest" description="Disordered" evidence="1">
    <location>
        <begin position="435"/>
        <end position="535"/>
    </location>
</feature>
<feature type="transmembrane region" description="Helical" evidence="2">
    <location>
        <begin position="538"/>
        <end position="560"/>
    </location>
</feature>
<dbReference type="AlphaFoldDB" id="A0A5C5FNP6"/>
<evidence type="ECO:0000313" key="5">
    <source>
        <dbReference type="Proteomes" id="UP000311382"/>
    </source>
</evidence>
<comment type="caution">
    <text evidence="4">The sequence shown here is derived from an EMBL/GenBank/DDBJ whole genome shotgun (WGS) entry which is preliminary data.</text>
</comment>
<evidence type="ECO:0000256" key="2">
    <source>
        <dbReference type="SAM" id="Phobius"/>
    </source>
</evidence>
<feature type="region of interest" description="Disordered" evidence="1">
    <location>
        <begin position="1028"/>
        <end position="1064"/>
    </location>
</feature>
<feature type="chain" id="PRO_5022699497" description="Galactose oxidase" evidence="3">
    <location>
        <begin position="27"/>
        <end position="1206"/>
    </location>
</feature>
<dbReference type="Pfam" id="PF24681">
    <property type="entry name" value="Kelch_KLHDC2_KLHL20_DRC7"/>
    <property type="match status" value="1"/>
</dbReference>
<feature type="compositionally biased region" description="Basic and acidic residues" evidence="1">
    <location>
        <begin position="679"/>
        <end position="694"/>
    </location>
</feature>
<feature type="region of interest" description="Disordered" evidence="1">
    <location>
        <begin position="803"/>
        <end position="840"/>
    </location>
</feature>
<sequence>MGHRRRTRVALALWALSVGCVRTGGARPTDELGSRSEGWTRGDGRLSTRAPVADGVTGRWAQASALLSPSDDPTLVVVSGKTAVAGQTVDSAPSTSSSLSLNLSQPITDLANPPWSALDAVTAPIASYGSLVPLSSSGALFFGGDASSDPTVAVQTGNDSSWLLSLSPSSSSAAAGALASSWTHEATALWPIQPQRRELAFTASARNGTLSRAWVYGGQRPDGSGTTFAELWELEAVVGRDGAVSGPRWAAWSGASSGEDAPPPMYDGTAVLVPSSKAGAMPSVALVGGVQVERGTAALVDLSSVWAFTPSETLAGGSWTQLKIGGDAPSARRGHVAVEIGAGKVWVQGGRSLDGATVLSDAWVLDIRRRRWTEVSEGEQVWGHLAALVGETIVLAFGYGVNSPASTSLSVYAPGNDTWLETYYPSYATIISNPKAGHPPSSATATDAAAPTESPTEDGSPAATATGDAADPAATDSEPASGDGKADSSPSGGDTPSSPQWTAPGSAGTSTANGGSKDPSDSGVSSDDSSGAPSKSTIAGAVVGSLLGALAVVVGAAFAVRRHRDNSGARYASAGFTGDDDFGRPRGGAGASSLMAEHRLNGGYASSEAYNLDKVLPVYHVSSSATAGAGVFGALMGLLSPRERFASGAGAAGRERRFDILKDEENDDAWDASAAGKEGWTRFDDEGEGERDGDAASTPLGGRGGMGIWEGFGGVTGGIDRLSDSLKSSSSYLGGALGGFIGATTSSSRRRRSVGGADDDDEDRFADSGVVAHAPQTHAYAAVVHPGAPTFADPALTPIAEWEEEDDDGRSEPDESRTLDTHSSGTHATGSTLPTSCEGVSPTKAAAVRIVRPFSPASSLYGSAFDSHQPLYAADPALTRTASGHSLASASNRLVQRSNSSWWSRLNLPKPSHGDVSTPTAAAAIRDPAPAPSVVDIAASDPFVDPPASLSAESAPPTAAAAIAPIRTPSYRVTRPDELGRFGESRHLVRGEHDASISSNATDVTATSSVLEERLRNMDVVERIRTGSAGDSSVEVTPTLGGDGSSFGQLPSSSPENPFADAPARPQLAYTPAQDSVVWAGSLAGALSEVGGGARPTTPPPRVPSVPAILPPTPTYAPPDSPRKRLVGPRPQPMSPGGGGGSGRTTFGGAPTRSGSVKDLVASIEQRSAAPTLAAAPSAGAVARKRAKVEHGLAKKPLLYVANPDA</sequence>
<feature type="compositionally biased region" description="Polar residues" evidence="1">
    <location>
        <begin position="1046"/>
        <end position="1056"/>
    </location>
</feature>
<dbReference type="EMBL" id="SOZI01000136">
    <property type="protein sequence ID" value="TNY18488.1"/>
    <property type="molecule type" value="Genomic_DNA"/>
</dbReference>
<accession>A0A5C5FNP6</accession>
<dbReference type="OrthoDB" id="432528at2759"/>
<dbReference type="InterPro" id="IPR015915">
    <property type="entry name" value="Kelch-typ_b-propeller"/>
</dbReference>
<protein>
    <recommendedName>
        <fullName evidence="6">Galactose oxidase</fullName>
    </recommendedName>
</protein>
<feature type="region of interest" description="Disordered" evidence="1">
    <location>
        <begin position="1090"/>
        <end position="1156"/>
    </location>
</feature>
<feature type="region of interest" description="Disordered" evidence="1">
    <location>
        <begin position="669"/>
        <end position="704"/>
    </location>
</feature>
<keyword evidence="2" id="KW-0812">Transmembrane</keyword>
<feature type="compositionally biased region" description="Pro residues" evidence="1">
    <location>
        <begin position="1097"/>
        <end position="1120"/>
    </location>
</feature>
<dbReference type="PROSITE" id="PS51257">
    <property type="entry name" value="PROKAR_LIPOPROTEIN"/>
    <property type="match status" value="1"/>
</dbReference>
<feature type="signal peptide" evidence="3">
    <location>
        <begin position="1"/>
        <end position="26"/>
    </location>
</feature>
<name>A0A5C5FNP6_9BASI</name>
<keyword evidence="2" id="KW-1133">Transmembrane helix</keyword>
<feature type="compositionally biased region" description="Low complexity" evidence="1">
    <location>
        <begin position="487"/>
        <end position="535"/>
    </location>
</feature>
<feature type="region of interest" description="Disordered" evidence="1">
    <location>
        <begin position="745"/>
        <end position="764"/>
    </location>
</feature>
<dbReference type="STRING" id="5288.A0A5C5FNP6"/>
<feature type="compositionally biased region" description="Low complexity" evidence="1">
    <location>
        <begin position="439"/>
        <end position="477"/>
    </location>
</feature>
<keyword evidence="2" id="KW-0472">Membrane</keyword>
<organism evidence="4 5">
    <name type="scientific">Rhodotorula diobovata</name>
    <dbReference type="NCBI Taxonomy" id="5288"/>
    <lineage>
        <taxon>Eukaryota</taxon>
        <taxon>Fungi</taxon>
        <taxon>Dikarya</taxon>
        <taxon>Basidiomycota</taxon>
        <taxon>Pucciniomycotina</taxon>
        <taxon>Microbotryomycetes</taxon>
        <taxon>Sporidiobolales</taxon>
        <taxon>Sporidiobolaceae</taxon>
        <taxon>Rhodotorula</taxon>
    </lineage>
</organism>
<dbReference type="Proteomes" id="UP000311382">
    <property type="component" value="Unassembled WGS sequence"/>
</dbReference>
<keyword evidence="5" id="KW-1185">Reference proteome</keyword>
<gene>
    <name evidence="4" type="ORF">DMC30DRAFT_403030</name>
</gene>
<proteinExistence type="predicted"/>